<name>A0ABY5ZM58_9BACT</name>
<dbReference type="Proteomes" id="UP001060414">
    <property type="component" value="Chromosome"/>
</dbReference>
<comment type="similarity">
    <text evidence="9">Belongs to the TrpF family.</text>
</comment>
<evidence type="ECO:0000313" key="12">
    <source>
        <dbReference type="Proteomes" id="UP001060414"/>
    </source>
</evidence>
<evidence type="ECO:0000256" key="1">
    <source>
        <dbReference type="ARBA" id="ARBA00001164"/>
    </source>
</evidence>
<dbReference type="RefSeq" id="WP_260747350.1">
    <property type="nucleotide sequence ID" value="NZ_CP092109.1"/>
</dbReference>
<dbReference type="HAMAP" id="MF_00135">
    <property type="entry name" value="PRAI"/>
    <property type="match status" value="1"/>
</dbReference>
<evidence type="ECO:0000256" key="8">
    <source>
        <dbReference type="ARBA" id="ARBA00023235"/>
    </source>
</evidence>
<organism evidence="11 12">
    <name type="scientific">Geoalkalibacter halelectricus</name>
    <dbReference type="NCBI Taxonomy" id="2847045"/>
    <lineage>
        <taxon>Bacteria</taxon>
        <taxon>Pseudomonadati</taxon>
        <taxon>Thermodesulfobacteriota</taxon>
        <taxon>Desulfuromonadia</taxon>
        <taxon>Desulfuromonadales</taxon>
        <taxon>Geoalkalibacteraceae</taxon>
        <taxon>Geoalkalibacter</taxon>
    </lineage>
</organism>
<protein>
    <recommendedName>
        <fullName evidence="4 9">N-(5'-phosphoribosyl)anthranilate isomerase</fullName>
        <shortName evidence="9">PRAI</shortName>
        <ecNumber evidence="3 9">5.3.1.24</ecNumber>
    </recommendedName>
</protein>
<dbReference type="EC" id="5.3.1.24" evidence="3 9"/>
<gene>
    <name evidence="9" type="primary">trpF</name>
    <name evidence="11" type="ORF">L9S41_15105</name>
</gene>
<keyword evidence="8 9" id="KW-0413">Isomerase</keyword>
<comment type="pathway">
    <text evidence="2 9">Amino-acid biosynthesis; L-tryptophan biosynthesis; L-tryptophan from chorismate: step 3/5.</text>
</comment>
<sequence length="205" mass="21897">MAGVRVKICGITNRDDALHAVACGADALGFVFYSESPRCVTPEQVRPIVVALPPFVSATGLFVNASQKSIIQIAEFCRLDVLQLHGDETPADCRFEGRRVIKALRVRDADSLNQAAAYPVAALLLDAWVPGHYGGTGECFNWALAAEQARSRPIILAGGLNPENVAAAVETVRPFAVDVSSGVESAPGRKDPRRVADFIRNAKSV</sequence>
<reference evidence="11" key="1">
    <citation type="journal article" date="2022" name="Environ. Microbiol.">
        <title>Geoalkalibacter halelectricus SAP #1 sp. nov. possessing extracellular electron transfer and mineral#reducing capabilities from a haloalkaline environment.</title>
        <authorList>
            <person name="Yadav S."/>
            <person name="Singh R."/>
            <person name="Sundharam S.S."/>
            <person name="Chaudhary S."/>
            <person name="Krishnamurthi S."/>
            <person name="Patil S.A."/>
        </authorList>
    </citation>
    <scope>NUCLEOTIDE SEQUENCE</scope>
    <source>
        <strain evidence="11">SAP-1</strain>
    </source>
</reference>
<evidence type="ECO:0000256" key="5">
    <source>
        <dbReference type="ARBA" id="ARBA00022605"/>
    </source>
</evidence>
<evidence type="ECO:0000256" key="9">
    <source>
        <dbReference type="HAMAP-Rule" id="MF_00135"/>
    </source>
</evidence>
<evidence type="ECO:0000256" key="4">
    <source>
        <dbReference type="ARBA" id="ARBA00022272"/>
    </source>
</evidence>
<evidence type="ECO:0000313" key="11">
    <source>
        <dbReference type="EMBL" id="UWZ78995.1"/>
    </source>
</evidence>
<dbReference type="Gene3D" id="3.20.20.70">
    <property type="entry name" value="Aldolase class I"/>
    <property type="match status" value="1"/>
</dbReference>
<evidence type="ECO:0000256" key="2">
    <source>
        <dbReference type="ARBA" id="ARBA00004664"/>
    </source>
</evidence>
<accession>A0ABY5ZM58</accession>
<evidence type="ECO:0000256" key="3">
    <source>
        <dbReference type="ARBA" id="ARBA00012572"/>
    </source>
</evidence>
<evidence type="ECO:0000259" key="10">
    <source>
        <dbReference type="Pfam" id="PF00697"/>
    </source>
</evidence>
<evidence type="ECO:0000256" key="6">
    <source>
        <dbReference type="ARBA" id="ARBA00022822"/>
    </source>
</evidence>
<dbReference type="CDD" id="cd00405">
    <property type="entry name" value="PRAI"/>
    <property type="match status" value="1"/>
</dbReference>
<dbReference type="Pfam" id="PF00697">
    <property type="entry name" value="PRAI"/>
    <property type="match status" value="1"/>
</dbReference>
<dbReference type="InterPro" id="IPR001240">
    <property type="entry name" value="PRAI_dom"/>
</dbReference>
<dbReference type="PANTHER" id="PTHR42894">
    <property type="entry name" value="N-(5'-PHOSPHORIBOSYL)ANTHRANILATE ISOMERASE"/>
    <property type="match status" value="1"/>
</dbReference>
<feature type="domain" description="N-(5'phosphoribosyl) anthranilate isomerase (PRAI)" evidence="10">
    <location>
        <begin position="6"/>
        <end position="200"/>
    </location>
</feature>
<dbReference type="InterPro" id="IPR044643">
    <property type="entry name" value="TrpF_fam"/>
</dbReference>
<keyword evidence="7 9" id="KW-0057">Aromatic amino acid biosynthesis</keyword>
<comment type="catalytic activity">
    <reaction evidence="1 9">
        <text>N-(5-phospho-beta-D-ribosyl)anthranilate = 1-(2-carboxyphenylamino)-1-deoxy-D-ribulose 5-phosphate</text>
        <dbReference type="Rhea" id="RHEA:21540"/>
        <dbReference type="ChEBI" id="CHEBI:18277"/>
        <dbReference type="ChEBI" id="CHEBI:58613"/>
        <dbReference type="EC" id="5.3.1.24"/>
    </reaction>
</comment>
<dbReference type="PANTHER" id="PTHR42894:SF1">
    <property type="entry name" value="N-(5'-PHOSPHORIBOSYL)ANTHRANILATE ISOMERASE"/>
    <property type="match status" value="1"/>
</dbReference>
<dbReference type="NCBIfam" id="NF002298">
    <property type="entry name" value="PRK01222.1-4"/>
    <property type="match status" value="1"/>
</dbReference>
<dbReference type="InterPro" id="IPR011060">
    <property type="entry name" value="RibuloseP-bd_barrel"/>
</dbReference>
<keyword evidence="6 9" id="KW-0822">Tryptophan biosynthesis</keyword>
<proteinExistence type="inferred from homology"/>
<dbReference type="GO" id="GO:0004640">
    <property type="term" value="F:phosphoribosylanthranilate isomerase activity"/>
    <property type="evidence" value="ECO:0007669"/>
    <property type="project" value="UniProtKB-EC"/>
</dbReference>
<keyword evidence="12" id="KW-1185">Reference proteome</keyword>
<dbReference type="SUPFAM" id="SSF51366">
    <property type="entry name" value="Ribulose-phoshate binding barrel"/>
    <property type="match status" value="1"/>
</dbReference>
<evidence type="ECO:0000256" key="7">
    <source>
        <dbReference type="ARBA" id="ARBA00023141"/>
    </source>
</evidence>
<dbReference type="InterPro" id="IPR013785">
    <property type="entry name" value="Aldolase_TIM"/>
</dbReference>
<keyword evidence="5 9" id="KW-0028">Amino-acid biosynthesis</keyword>
<dbReference type="EMBL" id="CP092109">
    <property type="protein sequence ID" value="UWZ78995.1"/>
    <property type="molecule type" value="Genomic_DNA"/>
</dbReference>